<proteinExistence type="predicted"/>
<accession>A0A2G4ST05</accession>
<protein>
    <recommendedName>
        <fullName evidence="2">DUF7707 domain-containing protein</fullName>
    </recommendedName>
</protein>
<evidence type="ECO:0000313" key="3">
    <source>
        <dbReference type="EMBL" id="PHZ11903.1"/>
    </source>
</evidence>
<dbReference type="STRING" id="1340429.A0A2G4ST05"/>
<feature type="chain" id="PRO_5013962434" description="DUF7707 domain-containing protein" evidence="1">
    <location>
        <begin position="17"/>
        <end position="201"/>
    </location>
</feature>
<keyword evidence="4" id="KW-1185">Reference proteome</keyword>
<keyword evidence="1" id="KW-0732">Signal</keyword>
<dbReference type="Proteomes" id="UP000242254">
    <property type="component" value="Unassembled WGS sequence"/>
</dbReference>
<evidence type="ECO:0000256" key="1">
    <source>
        <dbReference type="SAM" id="SignalP"/>
    </source>
</evidence>
<dbReference type="InterPro" id="IPR056124">
    <property type="entry name" value="DUF7707"/>
</dbReference>
<gene>
    <name evidence="3" type="ORF">RHIMIDRAFT_256785</name>
</gene>
<evidence type="ECO:0000259" key="2">
    <source>
        <dbReference type="Pfam" id="PF24808"/>
    </source>
</evidence>
<organism evidence="3 4">
    <name type="scientific">Rhizopus microsporus ATCC 52813</name>
    <dbReference type="NCBI Taxonomy" id="1340429"/>
    <lineage>
        <taxon>Eukaryota</taxon>
        <taxon>Fungi</taxon>
        <taxon>Fungi incertae sedis</taxon>
        <taxon>Mucoromycota</taxon>
        <taxon>Mucoromycotina</taxon>
        <taxon>Mucoromycetes</taxon>
        <taxon>Mucorales</taxon>
        <taxon>Mucorineae</taxon>
        <taxon>Rhizopodaceae</taxon>
        <taxon>Rhizopus</taxon>
    </lineage>
</organism>
<dbReference type="AlphaFoldDB" id="A0A2G4ST05"/>
<reference evidence="3 4" key="1">
    <citation type="journal article" date="2016" name="Proc. Natl. Acad. Sci. U.S.A.">
        <title>Lipid metabolic changes in an early divergent fungus govern the establishment of a mutualistic symbiosis with endobacteria.</title>
        <authorList>
            <person name="Lastovetsky O.A."/>
            <person name="Gaspar M.L."/>
            <person name="Mondo S.J."/>
            <person name="LaButti K.M."/>
            <person name="Sandor L."/>
            <person name="Grigoriev I.V."/>
            <person name="Henry S.A."/>
            <person name="Pawlowska T.E."/>
        </authorList>
    </citation>
    <scope>NUCLEOTIDE SEQUENCE [LARGE SCALE GENOMIC DNA]</scope>
    <source>
        <strain evidence="3 4">ATCC 52813</strain>
    </source>
</reference>
<name>A0A2G4ST05_RHIZD</name>
<dbReference type="GeneID" id="35442227"/>
<feature type="domain" description="DUF7707" evidence="2">
    <location>
        <begin position="52"/>
        <end position="140"/>
    </location>
</feature>
<evidence type="ECO:0000313" key="4">
    <source>
        <dbReference type="Proteomes" id="UP000242254"/>
    </source>
</evidence>
<dbReference type="RefSeq" id="XP_023465611.1">
    <property type="nucleotide sequence ID" value="XM_023611237.1"/>
</dbReference>
<dbReference type="EMBL" id="KZ303851">
    <property type="protein sequence ID" value="PHZ11903.1"/>
    <property type="molecule type" value="Genomic_DNA"/>
</dbReference>
<feature type="signal peptide" evidence="1">
    <location>
        <begin position="1"/>
        <end position="16"/>
    </location>
</feature>
<sequence>MKFILLLLFSVIISFAKETQFDPNPDESGPVAGSTPYHPYIGLPVTTWSIIQLNETERKGVCNNQTSFCKDQCGGDNYITANFCNTATMAWGCNCSNHIPSSPPYHWPVVVAECQGKESSCLAGCGDGVAKDICREACSRYYKCDQAGGPQSGLRVDRPDQAPVYDVPVISNSLASTFSYDSYTFLNTLFVTSLMLYFNHF</sequence>
<dbReference type="Pfam" id="PF24808">
    <property type="entry name" value="DUF7707"/>
    <property type="match status" value="1"/>
</dbReference>